<dbReference type="Proteomes" id="UP000662914">
    <property type="component" value="Chromosome"/>
</dbReference>
<dbReference type="InterPro" id="IPR043133">
    <property type="entry name" value="GTP-CH-I_C/QueF"/>
</dbReference>
<dbReference type="SUPFAM" id="SSF55620">
    <property type="entry name" value="Tetrahydrobiopterin biosynthesis enzymes-like"/>
    <property type="match status" value="1"/>
</dbReference>
<gene>
    <name evidence="8" type="ORF">DSYM_25880</name>
</gene>
<evidence type="ECO:0000313" key="8">
    <source>
        <dbReference type="EMBL" id="BBO21889.1"/>
    </source>
</evidence>
<comment type="pathway">
    <text evidence="2 6">Cofactor biosynthesis; tetrahydrofolate biosynthesis; 2-amino-4-hydroxy-6-hydroxymethyl-7,8-dihydropteridine diphosphate from 7,8-dihydroneopterin triphosphate: step 3/4.</text>
</comment>
<feature type="domain" description="Dihydroneopterin aldolase/epimerase" evidence="7">
    <location>
        <begin position="49"/>
        <end position="158"/>
    </location>
</feature>
<dbReference type="EC" id="4.1.2.25" evidence="6"/>
<comment type="function">
    <text evidence="6">Catalyzes the conversion of 7,8-dihydroneopterin to 6-hydroxymethyl-7,8-dihydropterin.</text>
</comment>
<dbReference type="AlphaFoldDB" id="A0A809R2V7"/>
<evidence type="ECO:0000256" key="2">
    <source>
        <dbReference type="ARBA" id="ARBA00005013"/>
    </source>
</evidence>
<dbReference type="EMBL" id="AP021857">
    <property type="protein sequence ID" value="BBO21889.1"/>
    <property type="molecule type" value="Genomic_DNA"/>
</dbReference>
<dbReference type="KEGG" id="ddz:DSYM_25880"/>
<dbReference type="SMART" id="SM00905">
    <property type="entry name" value="FolB"/>
    <property type="match status" value="1"/>
</dbReference>
<protein>
    <recommendedName>
        <fullName evidence="6">7,8-dihydroneopterin aldolase</fullName>
        <ecNumber evidence="6">4.1.2.25</ecNumber>
    </recommendedName>
</protein>
<proteinExistence type="inferred from homology"/>
<sequence length="162" mass="17958">MNQNDLALALQEPRHDSPHPHAWLTLAAGHAPRGEVLAHPSPQPVRSSLFVRRLRMDARIGVYDWEKAAPQPLLIDLEFDLASLLACHTDRLGDTVDYAEVVARLRELAVERHYDLVEALAEAMALAVQGEFGVPWLRLTLTKLAPIPGAEVGIVLERGRRA</sequence>
<dbReference type="GO" id="GO:0046654">
    <property type="term" value="P:tetrahydrofolate biosynthetic process"/>
    <property type="evidence" value="ECO:0007669"/>
    <property type="project" value="UniProtKB-UniRule"/>
</dbReference>
<evidence type="ECO:0000256" key="3">
    <source>
        <dbReference type="ARBA" id="ARBA00005708"/>
    </source>
</evidence>
<name>A0A809R2V7_9PROT</name>
<dbReference type="Gene3D" id="3.30.1130.10">
    <property type="match status" value="1"/>
</dbReference>
<dbReference type="NCBIfam" id="TIGR00525">
    <property type="entry name" value="folB"/>
    <property type="match status" value="1"/>
</dbReference>
<accession>A0A809R2V7</accession>
<organism evidence="8 9">
    <name type="scientific">Candidatus Desulfobacillus denitrificans</name>
    <dbReference type="NCBI Taxonomy" id="2608985"/>
    <lineage>
        <taxon>Bacteria</taxon>
        <taxon>Pseudomonadati</taxon>
        <taxon>Pseudomonadota</taxon>
        <taxon>Betaproteobacteria</taxon>
        <taxon>Candidatus Desulfobacillus</taxon>
    </lineage>
</organism>
<evidence type="ECO:0000313" key="9">
    <source>
        <dbReference type="Proteomes" id="UP000662914"/>
    </source>
</evidence>
<dbReference type="GO" id="GO:0004150">
    <property type="term" value="F:dihydroneopterin aldolase activity"/>
    <property type="evidence" value="ECO:0007669"/>
    <property type="project" value="UniProtKB-UniRule"/>
</dbReference>
<comment type="catalytic activity">
    <reaction evidence="1 6">
        <text>7,8-dihydroneopterin = 6-hydroxymethyl-7,8-dihydropterin + glycolaldehyde</text>
        <dbReference type="Rhea" id="RHEA:10540"/>
        <dbReference type="ChEBI" id="CHEBI:17001"/>
        <dbReference type="ChEBI" id="CHEBI:17071"/>
        <dbReference type="ChEBI" id="CHEBI:44841"/>
        <dbReference type="EC" id="4.1.2.25"/>
    </reaction>
</comment>
<keyword evidence="5 6" id="KW-0456">Lyase</keyword>
<dbReference type="NCBIfam" id="TIGR00526">
    <property type="entry name" value="folB_dom"/>
    <property type="match status" value="1"/>
</dbReference>
<evidence type="ECO:0000256" key="1">
    <source>
        <dbReference type="ARBA" id="ARBA00001353"/>
    </source>
</evidence>
<dbReference type="InterPro" id="IPR006156">
    <property type="entry name" value="Dihydroneopterin_aldolase"/>
</dbReference>
<reference evidence="8" key="1">
    <citation type="journal article" name="DNA Res.">
        <title>The physiological potential of anammox bacteria as revealed by their core genome structure.</title>
        <authorList>
            <person name="Okubo T."/>
            <person name="Toyoda A."/>
            <person name="Fukuhara K."/>
            <person name="Uchiyama I."/>
            <person name="Harigaya Y."/>
            <person name="Kuroiwa M."/>
            <person name="Suzuki T."/>
            <person name="Murakami Y."/>
            <person name="Suwa Y."/>
            <person name="Takami H."/>
        </authorList>
    </citation>
    <scope>NUCLEOTIDE SEQUENCE</scope>
    <source>
        <strain evidence="8">317325-3</strain>
    </source>
</reference>
<comment type="similarity">
    <text evidence="3 6">Belongs to the DHNA family.</text>
</comment>
<dbReference type="Pfam" id="PF02152">
    <property type="entry name" value="FolB"/>
    <property type="match status" value="1"/>
</dbReference>
<dbReference type="UniPathway" id="UPA00077">
    <property type="reaction ID" value="UER00154"/>
</dbReference>
<dbReference type="InterPro" id="IPR006157">
    <property type="entry name" value="FolB_dom"/>
</dbReference>
<dbReference type="PANTHER" id="PTHR42844:SF1">
    <property type="entry name" value="DIHYDRONEOPTERIN ALDOLASE 1-RELATED"/>
    <property type="match status" value="1"/>
</dbReference>
<evidence type="ECO:0000256" key="4">
    <source>
        <dbReference type="ARBA" id="ARBA00022909"/>
    </source>
</evidence>
<keyword evidence="4 6" id="KW-0289">Folate biosynthesis</keyword>
<dbReference type="PANTHER" id="PTHR42844">
    <property type="entry name" value="DIHYDRONEOPTERIN ALDOLASE 1-RELATED"/>
    <property type="match status" value="1"/>
</dbReference>
<dbReference type="GO" id="GO:0046656">
    <property type="term" value="P:folic acid biosynthetic process"/>
    <property type="evidence" value="ECO:0007669"/>
    <property type="project" value="UniProtKB-UniRule"/>
</dbReference>
<evidence type="ECO:0000256" key="5">
    <source>
        <dbReference type="ARBA" id="ARBA00023239"/>
    </source>
</evidence>
<dbReference type="GO" id="GO:0005737">
    <property type="term" value="C:cytoplasm"/>
    <property type="evidence" value="ECO:0007669"/>
    <property type="project" value="TreeGrafter"/>
</dbReference>
<evidence type="ECO:0000259" key="7">
    <source>
        <dbReference type="SMART" id="SM00905"/>
    </source>
</evidence>
<evidence type="ECO:0000256" key="6">
    <source>
        <dbReference type="RuleBase" id="RU362079"/>
    </source>
</evidence>